<dbReference type="InterPro" id="IPR038005">
    <property type="entry name" value="RX-like_CC"/>
</dbReference>
<keyword evidence="4" id="KW-0547">Nucleotide-binding</keyword>
<dbReference type="Pfam" id="PF18052">
    <property type="entry name" value="Rx_N"/>
    <property type="match status" value="1"/>
</dbReference>
<evidence type="ECO:0000313" key="12">
    <source>
        <dbReference type="Proteomes" id="UP000324897"/>
    </source>
</evidence>
<dbReference type="EMBL" id="RWGY01000007">
    <property type="protein sequence ID" value="TVU41769.1"/>
    <property type="molecule type" value="Genomic_DNA"/>
</dbReference>
<dbReference type="InterPro" id="IPR042197">
    <property type="entry name" value="Apaf_helical"/>
</dbReference>
<dbReference type="PRINTS" id="PR00364">
    <property type="entry name" value="DISEASERSIST"/>
</dbReference>
<proteinExistence type="inferred from homology"/>
<keyword evidence="12" id="KW-1185">Reference proteome</keyword>
<gene>
    <name evidence="11" type="ORF">EJB05_15317</name>
</gene>
<evidence type="ECO:0000256" key="6">
    <source>
        <dbReference type="ARBA" id="ARBA00023054"/>
    </source>
</evidence>
<dbReference type="Gramene" id="TVU41769">
    <property type="protein sequence ID" value="TVU41769"/>
    <property type="gene ID" value="EJB05_15317"/>
</dbReference>
<evidence type="ECO:0000256" key="4">
    <source>
        <dbReference type="ARBA" id="ARBA00022741"/>
    </source>
</evidence>
<dbReference type="InterPro" id="IPR055414">
    <property type="entry name" value="LRR_R13L4/SHOC2-like"/>
</dbReference>
<dbReference type="OrthoDB" id="687344at2759"/>
<feature type="non-terminal residue" evidence="11">
    <location>
        <position position="1"/>
    </location>
</feature>
<dbReference type="GO" id="GO:0009626">
    <property type="term" value="P:plant-type hypersensitive response"/>
    <property type="evidence" value="ECO:0007669"/>
    <property type="project" value="UniProtKB-ARBA"/>
</dbReference>
<dbReference type="InterPro" id="IPR058922">
    <property type="entry name" value="WHD_DRP"/>
</dbReference>
<evidence type="ECO:0000256" key="3">
    <source>
        <dbReference type="ARBA" id="ARBA00022737"/>
    </source>
</evidence>
<dbReference type="InterPro" id="IPR032675">
    <property type="entry name" value="LRR_dom_sf"/>
</dbReference>
<keyword evidence="5" id="KW-0611">Plant defense</keyword>
<evidence type="ECO:0000256" key="5">
    <source>
        <dbReference type="ARBA" id="ARBA00022821"/>
    </source>
</evidence>
<keyword evidence="2" id="KW-0433">Leucine-rich repeat</keyword>
<evidence type="ECO:0008006" key="13">
    <source>
        <dbReference type="Google" id="ProtNLM"/>
    </source>
</evidence>
<accession>A0A5J9W016</accession>
<dbReference type="AlphaFoldDB" id="A0A5J9W016"/>
<dbReference type="InterPro" id="IPR036388">
    <property type="entry name" value="WH-like_DNA-bd_sf"/>
</dbReference>
<dbReference type="Pfam" id="PF23559">
    <property type="entry name" value="WHD_DRP"/>
    <property type="match status" value="1"/>
</dbReference>
<dbReference type="GO" id="GO:0042742">
    <property type="term" value="P:defense response to bacterium"/>
    <property type="evidence" value="ECO:0007669"/>
    <property type="project" value="UniProtKB-ARBA"/>
</dbReference>
<evidence type="ECO:0000259" key="10">
    <source>
        <dbReference type="Pfam" id="PF23598"/>
    </source>
</evidence>
<reference evidence="11 12" key="1">
    <citation type="journal article" date="2019" name="Sci. Rep.">
        <title>A high-quality genome of Eragrostis curvula grass provides insights into Poaceae evolution and supports new strategies to enhance forage quality.</title>
        <authorList>
            <person name="Carballo J."/>
            <person name="Santos B.A.C.M."/>
            <person name="Zappacosta D."/>
            <person name="Garbus I."/>
            <person name="Selva J.P."/>
            <person name="Gallo C.A."/>
            <person name="Diaz A."/>
            <person name="Albertini E."/>
            <person name="Caccamo M."/>
            <person name="Echenique V."/>
        </authorList>
    </citation>
    <scope>NUCLEOTIDE SEQUENCE [LARGE SCALE GENOMIC DNA]</scope>
    <source>
        <strain evidence="12">cv. Victoria</strain>
        <tissue evidence="11">Leaf</tissue>
    </source>
</reference>
<name>A0A5J9W016_9POAL</name>
<feature type="domain" description="NB-ARC" evidence="7">
    <location>
        <begin position="172"/>
        <end position="361"/>
    </location>
</feature>
<evidence type="ECO:0000313" key="11">
    <source>
        <dbReference type="EMBL" id="TVU41769.1"/>
    </source>
</evidence>
<dbReference type="SUPFAM" id="SSF52058">
    <property type="entry name" value="L domain-like"/>
    <property type="match status" value="1"/>
</dbReference>
<evidence type="ECO:0000259" key="9">
    <source>
        <dbReference type="Pfam" id="PF23559"/>
    </source>
</evidence>
<evidence type="ECO:0000256" key="2">
    <source>
        <dbReference type="ARBA" id="ARBA00022614"/>
    </source>
</evidence>
<dbReference type="GO" id="GO:0043531">
    <property type="term" value="F:ADP binding"/>
    <property type="evidence" value="ECO:0007669"/>
    <property type="project" value="InterPro"/>
</dbReference>
<dbReference type="GO" id="GO:0002758">
    <property type="term" value="P:innate immune response-activating signaling pathway"/>
    <property type="evidence" value="ECO:0007669"/>
    <property type="project" value="UniProtKB-ARBA"/>
</dbReference>
<dbReference type="InterPro" id="IPR002182">
    <property type="entry name" value="NB-ARC"/>
</dbReference>
<dbReference type="Gene3D" id="1.10.10.10">
    <property type="entry name" value="Winged helix-like DNA-binding domain superfamily/Winged helix DNA-binding domain"/>
    <property type="match status" value="1"/>
</dbReference>
<dbReference type="PANTHER" id="PTHR23155">
    <property type="entry name" value="DISEASE RESISTANCE PROTEIN RP"/>
    <property type="match status" value="1"/>
</dbReference>
<keyword evidence="3" id="KW-0677">Repeat</keyword>
<organism evidence="11 12">
    <name type="scientific">Eragrostis curvula</name>
    <name type="common">weeping love grass</name>
    <dbReference type="NCBI Taxonomy" id="38414"/>
    <lineage>
        <taxon>Eukaryota</taxon>
        <taxon>Viridiplantae</taxon>
        <taxon>Streptophyta</taxon>
        <taxon>Embryophyta</taxon>
        <taxon>Tracheophyta</taxon>
        <taxon>Spermatophyta</taxon>
        <taxon>Magnoliopsida</taxon>
        <taxon>Liliopsida</taxon>
        <taxon>Poales</taxon>
        <taxon>Poaceae</taxon>
        <taxon>PACMAD clade</taxon>
        <taxon>Chloridoideae</taxon>
        <taxon>Eragrostideae</taxon>
        <taxon>Eragrostidinae</taxon>
        <taxon>Eragrostis</taxon>
    </lineage>
</organism>
<protein>
    <recommendedName>
        <fullName evidence="13">AAA+ ATPase domain-containing protein</fullName>
    </recommendedName>
</protein>
<feature type="domain" description="Disease resistance N-terminal" evidence="8">
    <location>
        <begin position="8"/>
        <end position="90"/>
    </location>
</feature>
<dbReference type="CDD" id="cd14798">
    <property type="entry name" value="RX-CC_like"/>
    <property type="match status" value="1"/>
</dbReference>
<comment type="caution">
    <text evidence="11">The sequence shown here is derived from an EMBL/GenBank/DDBJ whole genome shotgun (WGS) entry which is preliminary data.</text>
</comment>
<keyword evidence="6" id="KW-0175">Coiled coil</keyword>
<evidence type="ECO:0000259" key="8">
    <source>
        <dbReference type="Pfam" id="PF18052"/>
    </source>
</evidence>
<dbReference type="PANTHER" id="PTHR23155:SF1005">
    <property type="entry name" value="OS07G0197300 PROTEIN"/>
    <property type="match status" value="1"/>
</dbReference>
<dbReference type="Proteomes" id="UP000324897">
    <property type="component" value="Chromosome 4"/>
</dbReference>
<evidence type="ECO:0000256" key="1">
    <source>
        <dbReference type="ARBA" id="ARBA00008894"/>
    </source>
</evidence>
<dbReference type="InterPro" id="IPR044974">
    <property type="entry name" value="Disease_R_plants"/>
</dbReference>
<dbReference type="InterPro" id="IPR027417">
    <property type="entry name" value="P-loop_NTPase"/>
</dbReference>
<dbReference type="Gene3D" id="1.20.5.4130">
    <property type="match status" value="1"/>
</dbReference>
<dbReference type="Pfam" id="PF23598">
    <property type="entry name" value="LRR_14"/>
    <property type="match status" value="1"/>
</dbReference>
<dbReference type="Pfam" id="PF00931">
    <property type="entry name" value="NB-ARC"/>
    <property type="match status" value="1"/>
</dbReference>
<dbReference type="InterPro" id="IPR041118">
    <property type="entry name" value="Rx_N"/>
</dbReference>
<feature type="domain" description="Disease resistance R13L4/SHOC-2-like LRR" evidence="10">
    <location>
        <begin position="569"/>
        <end position="903"/>
    </location>
</feature>
<dbReference type="Gene3D" id="3.80.10.10">
    <property type="entry name" value="Ribonuclease Inhibitor"/>
    <property type="match status" value="1"/>
</dbReference>
<feature type="domain" description="Disease resistance protein winged helix" evidence="9">
    <location>
        <begin position="451"/>
        <end position="520"/>
    </location>
</feature>
<dbReference type="FunFam" id="1.10.10.10:FF:000322">
    <property type="entry name" value="Probable disease resistance protein At1g63360"/>
    <property type="match status" value="1"/>
</dbReference>
<dbReference type="SUPFAM" id="SSF52540">
    <property type="entry name" value="P-loop containing nucleoside triphosphate hydrolases"/>
    <property type="match status" value="1"/>
</dbReference>
<sequence length="935" mass="105218">MDGNGTAQSLVSKVGQLLAGEYQQLRGVGGEIAELRDDLAAMNALLRMQSEAKDGAVDPFIREIMKQVRELAYDSEDRIDLYRLRIKCRPGDGVFAKLKHLLQTLPSRRNLAGDIRALRARAIAISERHARYGVNREALGWSPASSAAPMPAQLLSRAKDDAGHRQVIGMKDQIDTLAERLKKVSARAERHRKVFSVVGFGGVGKTTLAMEVCRLLEADFPYQAFVSVSQAFEPTRDLKALLKRVLQQIVKPKEKGIVEEASLDSTDGLNDHQLAEKLQEGLKDKRYLIVIDDVWLIRAWEAIQSVLPENNCDSRIIVTTRMETVAKACSPAGVGKDLIHHMQPLNIEYSKRLFLSRVFGSTDATYPVQLEEVMGNIIKRGGGIPLAIVSIASVLAGFKSPEHIDKWETICKSIGSQMESNPTLEGMRQIVTLSFNHLPLELKGCMMYFSIFPEDFVIRKDWLLCRWIAEGLVLEKRGLTMMEVAESYLDELLNRNLIEEDRDLLEYSIRSYRVHDMLLEVMVSRSLEANFVSLQGGPYDGLSYDRIRRLSIHSIVNGHQGTKVISVQHVRSLSIFNCKGHKFLDQLGKFTLLRVLDLQYCMGVTNKHVRYACQLYLLKYLSFWGTNISVVPPQIRNLKHLQVLNVGMTLLLDLPKTITKLGRLESLQFSSRKGNSCWILPQELSKMKALRELGTGCLANDAEVAREVGELEQLQQLILKIKTSHMNVLQQLALSLSKRYSLRHLNIEHSNKFDPKATLNFLHDLQAPPRLLRYFSIIGNIDGLPSWVGSLAYLTDFDITTRRLDVDQSFSVLSQVPNLKTLSIKFAENSNDEVAARTSQKFPVLSHFGFLGPLPNVIRFEEGSMEMLEQLVLGICSDELETSIIGMEHLTNLKKVTIDAYKDSPATNHVLGQLKAWNDGLPKPLQVVVKYVRLS</sequence>
<dbReference type="Gene3D" id="3.40.50.300">
    <property type="entry name" value="P-loop containing nucleotide triphosphate hydrolases"/>
    <property type="match status" value="1"/>
</dbReference>
<comment type="similarity">
    <text evidence="1">Belongs to the disease resistance NB-LRR family.</text>
</comment>
<evidence type="ECO:0000259" key="7">
    <source>
        <dbReference type="Pfam" id="PF00931"/>
    </source>
</evidence>
<dbReference type="Gene3D" id="1.10.8.430">
    <property type="entry name" value="Helical domain of apoptotic protease-activating factors"/>
    <property type="match status" value="1"/>
</dbReference>